<gene>
    <name evidence="2" type="ORF">EDB92DRAFT_1820135</name>
</gene>
<protein>
    <submittedName>
        <fullName evidence="2">Uncharacterized protein</fullName>
    </submittedName>
</protein>
<accession>A0AAD4L8Q9</accession>
<evidence type="ECO:0000313" key="2">
    <source>
        <dbReference type="EMBL" id="KAH8981727.1"/>
    </source>
</evidence>
<dbReference type="Proteomes" id="UP001201163">
    <property type="component" value="Unassembled WGS sequence"/>
</dbReference>
<dbReference type="AlphaFoldDB" id="A0AAD4L8Q9"/>
<name>A0AAD4L8Q9_9AGAM</name>
<feature type="compositionally biased region" description="Polar residues" evidence="1">
    <location>
        <begin position="90"/>
        <end position="105"/>
    </location>
</feature>
<reference evidence="2" key="1">
    <citation type="submission" date="2022-01" db="EMBL/GenBank/DDBJ databases">
        <title>Comparative genomics reveals a dynamic genome evolution in the ectomycorrhizal milk-cap (Lactarius) mushrooms.</title>
        <authorList>
            <consortium name="DOE Joint Genome Institute"/>
            <person name="Lebreton A."/>
            <person name="Tang N."/>
            <person name="Kuo A."/>
            <person name="LaButti K."/>
            <person name="Drula E."/>
            <person name="Barry K."/>
            <person name="Clum A."/>
            <person name="Lipzen A."/>
            <person name="Mousain D."/>
            <person name="Ng V."/>
            <person name="Wang R."/>
            <person name="Wang X."/>
            <person name="Dai Y."/>
            <person name="Henrissat B."/>
            <person name="Grigoriev I.V."/>
            <person name="Guerin-Laguette A."/>
            <person name="Yu F."/>
            <person name="Martin F.M."/>
        </authorList>
    </citation>
    <scope>NUCLEOTIDE SEQUENCE</scope>
    <source>
        <strain evidence="2">QP</strain>
    </source>
</reference>
<dbReference type="EMBL" id="JAKELL010000111">
    <property type="protein sequence ID" value="KAH8981727.1"/>
    <property type="molecule type" value="Genomic_DNA"/>
</dbReference>
<evidence type="ECO:0000313" key="3">
    <source>
        <dbReference type="Proteomes" id="UP001201163"/>
    </source>
</evidence>
<proteinExistence type="predicted"/>
<evidence type="ECO:0000256" key="1">
    <source>
        <dbReference type="SAM" id="MobiDB-lite"/>
    </source>
</evidence>
<organism evidence="2 3">
    <name type="scientific">Lactarius akahatsu</name>
    <dbReference type="NCBI Taxonomy" id="416441"/>
    <lineage>
        <taxon>Eukaryota</taxon>
        <taxon>Fungi</taxon>
        <taxon>Dikarya</taxon>
        <taxon>Basidiomycota</taxon>
        <taxon>Agaricomycotina</taxon>
        <taxon>Agaricomycetes</taxon>
        <taxon>Russulales</taxon>
        <taxon>Russulaceae</taxon>
        <taxon>Lactarius</taxon>
    </lineage>
</organism>
<sequence length="118" mass="12706">MQPQQDYVPMQATSDDGEAVRQYQGDTVAMTTVGYAATTLVEMAAGQCGDNGSMGNGDGSDRTVQQHDNGMDDDDGTDDDDRMDDNDGTVQQQQQRRPLSGTAGTQLHPEICLVFKDT</sequence>
<feature type="compositionally biased region" description="Acidic residues" evidence="1">
    <location>
        <begin position="71"/>
        <end position="87"/>
    </location>
</feature>
<keyword evidence="3" id="KW-1185">Reference proteome</keyword>
<feature type="region of interest" description="Disordered" evidence="1">
    <location>
        <begin position="46"/>
        <end position="118"/>
    </location>
</feature>
<comment type="caution">
    <text evidence="2">The sequence shown here is derived from an EMBL/GenBank/DDBJ whole genome shotgun (WGS) entry which is preliminary data.</text>
</comment>